<dbReference type="EMBL" id="MIHH01000017">
    <property type="protein sequence ID" value="OIQ08036.1"/>
    <property type="molecule type" value="Genomic_DNA"/>
</dbReference>
<dbReference type="AlphaFoldDB" id="A0A1J5JGT4"/>
<dbReference type="GO" id="GO:0016226">
    <property type="term" value="P:iron-sulfur cluster assembly"/>
    <property type="evidence" value="ECO:0007669"/>
    <property type="project" value="InterPro"/>
</dbReference>
<dbReference type="Pfam" id="PF01592">
    <property type="entry name" value="NifU_N"/>
    <property type="match status" value="1"/>
</dbReference>
<evidence type="ECO:0000313" key="2">
    <source>
        <dbReference type="EMBL" id="OIQ08036.1"/>
    </source>
</evidence>
<dbReference type="Proteomes" id="UP000182743">
    <property type="component" value="Unassembled WGS sequence"/>
</dbReference>
<dbReference type="RefSeq" id="WP_071521372.1">
    <property type="nucleotide sequence ID" value="NZ_MIHH01000017.1"/>
</dbReference>
<organism evidence="2 3">
    <name type="scientific">Neomoorella thermoacetica</name>
    <name type="common">Clostridium thermoaceticum</name>
    <dbReference type="NCBI Taxonomy" id="1525"/>
    <lineage>
        <taxon>Bacteria</taxon>
        <taxon>Bacillati</taxon>
        <taxon>Bacillota</taxon>
        <taxon>Clostridia</taxon>
        <taxon>Neomoorellales</taxon>
        <taxon>Neomoorellaceae</taxon>
        <taxon>Neomoorella</taxon>
    </lineage>
</organism>
<comment type="caution">
    <text evidence="2">The sequence shown here is derived from an EMBL/GenBank/DDBJ whole genome shotgun (WGS) entry which is preliminary data.</text>
</comment>
<gene>
    <name evidence="2" type="primary">iscU_2</name>
    <name evidence="2" type="ORF">MOOR_23160</name>
</gene>
<dbReference type="PANTHER" id="PTHR10093">
    <property type="entry name" value="IRON-SULFUR CLUSTER ASSEMBLY ENZYME NIFU HOMOLOG"/>
    <property type="match status" value="1"/>
</dbReference>
<evidence type="ECO:0000313" key="3">
    <source>
        <dbReference type="Proteomes" id="UP000182743"/>
    </source>
</evidence>
<reference evidence="2 3" key="1">
    <citation type="submission" date="2016-08" db="EMBL/GenBank/DDBJ databases">
        <title>Genome-based comparison of Moorella thermoacetic strains.</title>
        <authorList>
            <person name="Poehlein A."/>
            <person name="Bengelsdorf F.R."/>
            <person name="Esser C."/>
            <person name="Duerre P."/>
            <person name="Daniel R."/>
        </authorList>
    </citation>
    <scope>NUCLEOTIDE SEQUENCE [LARGE SCALE GENOMIC DNA]</scope>
    <source>
        <strain evidence="2 3">DSM 11768</strain>
    </source>
</reference>
<dbReference type="SUPFAM" id="SSF82649">
    <property type="entry name" value="SufE/NifU"/>
    <property type="match status" value="1"/>
</dbReference>
<protein>
    <submittedName>
        <fullName evidence="2">Iron-sulfur cluster assembly scaffold protein IscU</fullName>
    </submittedName>
</protein>
<feature type="domain" description="NIF system FeS cluster assembly NifU N-terminal" evidence="1">
    <location>
        <begin position="2"/>
        <end position="122"/>
    </location>
</feature>
<evidence type="ECO:0000259" key="1">
    <source>
        <dbReference type="Pfam" id="PF01592"/>
    </source>
</evidence>
<sequence length="139" mass="14690">MYGDLVIDHFLNPRNVGRIEDADGVGAIGDPGCGDYLCIYIKVRDNRLVDVKFQVHGCPAAIATSSILTEMARGKTLEEGLRITDADVAAAIGGLPEVKLHCSNLGASALHDAIRNYQARMQAGGQQNGRRGSPGSGKV</sequence>
<dbReference type="GO" id="GO:0005506">
    <property type="term" value="F:iron ion binding"/>
    <property type="evidence" value="ECO:0007669"/>
    <property type="project" value="InterPro"/>
</dbReference>
<dbReference type="Gene3D" id="3.90.1010.10">
    <property type="match status" value="1"/>
</dbReference>
<name>A0A1J5JGT4_NEOTH</name>
<dbReference type="CDD" id="cd06664">
    <property type="entry name" value="IscU_like"/>
    <property type="match status" value="1"/>
</dbReference>
<proteinExistence type="predicted"/>
<accession>A0A1J5JGT4</accession>
<dbReference type="InterPro" id="IPR002871">
    <property type="entry name" value="NIF_FeS_clus_asmbl_NifU_N"/>
</dbReference>
<dbReference type="GO" id="GO:0051536">
    <property type="term" value="F:iron-sulfur cluster binding"/>
    <property type="evidence" value="ECO:0007669"/>
    <property type="project" value="InterPro"/>
</dbReference>